<dbReference type="GO" id="GO:0003677">
    <property type="term" value="F:DNA binding"/>
    <property type="evidence" value="ECO:0007669"/>
    <property type="project" value="UniProtKB-KW"/>
</dbReference>
<dbReference type="EMBL" id="JAYMYJ010000046">
    <property type="protein sequence ID" value="MEB4590533.1"/>
    <property type="molecule type" value="Genomic_DNA"/>
</dbReference>
<reference evidence="3" key="1">
    <citation type="submission" date="2023-07" db="EMBL/GenBank/DDBJ databases">
        <title>The carbon used by Thiothrix.</title>
        <authorList>
            <person name="Chen L."/>
        </authorList>
    </citation>
    <scope>NUCLEOTIDE SEQUENCE [LARGE SCALE GENOMIC DNA]</scope>
</reference>
<organism evidence="2 3">
    <name type="scientific">Candidatus Thiothrix phosphatis</name>
    <dbReference type="NCBI Taxonomy" id="3112415"/>
    <lineage>
        <taxon>Bacteria</taxon>
        <taxon>Pseudomonadati</taxon>
        <taxon>Pseudomonadota</taxon>
        <taxon>Gammaproteobacteria</taxon>
        <taxon>Thiotrichales</taxon>
        <taxon>Thiotrichaceae</taxon>
        <taxon>Thiothrix</taxon>
    </lineage>
</organism>
<protein>
    <submittedName>
        <fullName evidence="2">Arc family DNA-binding protein</fullName>
    </submittedName>
</protein>
<dbReference type="InterPro" id="IPR013321">
    <property type="entry name" value="Arc_rbn_hlx_hlx"/>
</dbReference>
<reference evidence="2 3" key="2">
    <citation type="submission" date="2024-01" db="EMBL/GenBank/DDBJ databases">
        <authorList>
            <person name="Xie X."/>
        </authorList>
    </citation>
    <scope>NUCLEOTIDE SEQUENCE [LARGE SCALE GENOMIC DNA]</scope>
    <source>
        <strain evidence="2">SCUT-1</strain>
    </source>
</reference>
<proteinExistence type="predicted"/>
<feature type="domain" description="Arc-like DNA binding" evidence="1">
    <location>
        <begin position="5"/>
        <end position="36"/>
    </location>
</feature>
<gene>
    <name evidence="2" type="ORF">VSS37_06040</name>
</gene>
<name>A0ABU6CUQ5_9GAMM</name>
<dbReference type="InterPro" id="IPR010985">
    <property type="entry name" value="Ribbon_hlx_hlx"/>
</dbReference>
<dbReference type="RefSeq" id="WP_324693883.1">
    <property type="nucleotide sequence ID" value="NZ_JAYMYJ010000046.1"/>
</dbReference>
<keyword evidence="3" id="KW-1185">Reference proteome</keyword>
<keyword evidence="2" id="KW-0238">DNA-binding</keyword>
<dbReference type="InterPro" id="IPR005569">
    <property type="entry name" value="Arc_DNA-bd_dom"/>
</dbReference>
<evidence type="ECO:0000313" key="2">
    <source>
        <dbReference type="EMBL" id="MEB4590533.1"/>
    </source>
</evidence>
<accession>A0ABU6CUQ5</accession>
<evidence type="ECO:0000259" key="1">
    <source>
        <dbReference type="Pfam" id="PF03869"/>
    </source>
</evidence>
<dbReference type="Pfam" id="PF03869">
    <property type="entry name" value="Arc"/>
    <property type="match status" value="1"/>
</dbReference>
<dbReference type="Gene3D" id="1.10.1220.10">
    <property type="entry name" value="Met repressor-like"/>
    <property type="match status" value="1"/>
</dbReference>
<evidence type="ECO:0000313" key="3">
    <source>
        <dbReference type="Proteomes" id="UP001308005"/>
    </source>
</evidence>
<sequence>MEKTQLKLRVPAELREWIVAKAEKNDRSINYVVMKMLLELKRKEAVNR</sequence>
<dbReference type="SUPFAM" id="SSF47598">
    <property type="entry name" value="Ribbon-helix-helix"/>
    <property type="match status" value="1"/>
</dbReference>
<comment type="caution">
    <text evidence="2">The sequence shown here is derived from an EMBL/GenBank/DDBJ whole genome shotgun (WGS) entry which is preliminary data.</text>
</comment>
<dbReference type="Proteomes" id="UP001308005">
    <property type="component" value="Unassembled WGS sequence"/>
</dbReference>